<keyword evidence="2" id="KW-0812">Transmembrane</keyword>
<dbReference type="GO" id="GO:0009100">
    <property type="term" value="P:glycoprotein metabolic process"/>
    <property type="evidence" value="ECO:0007669"/>
    <property type="project" value="UniProtKB-ARBA"/>
</dbReference>
<accession>A0AAD5UHZ3</accession>
<proteinExistence type="predicted"/>
<evidence type="ECO:0000256" key="1">
    <source>
        <dbReference type="ARBA" id="ARBA00004167"/>
    </source>
</evidence>
<evidence type="ECO:0000256" key="3">
    <source>
        <dbReference type="ARBA" id="ARBA00022989"/>
    </source>
</evidence>
<dbReference type="Proteomes" id="UP001210925">
    <property type="component" value="Unassembled WGS sequence"/>
</dbReference>
<feature type="signal peptide" evidence="5">
    <location>
        <begin position="1"/>
        <end position="25"/>
    </location>
</feature>
<sequence>MPFIHRRSRICISILFFVILYFVATISTDSQPEPVFESFSQQPMVEIFKDKVVFTGCGPDCVVELQIEKPNKYKKARYEKEIPKNYPYQIPLGTQLAPSEGSFRSPRDIIKNEDKKYFYEDDQYHHLDHRYSIGNKSEETKFENIHQVFKHWALFADSIEMPYWIMHGTLLGWHWGGKTMPFDDDIDIQVLSNNLYDLEKYHRQIIAGHFLLEVNPNHVVRRKQERNIIDARFIDTTTGHFIDITGVSKFDGIDYVMCKTPHFYREQDIFPLFRTTHEGIPTWRPNRYKMLLSQEYENRPYFNVIIANIGMAIRSE</sequence>
<protein>
    <recommendedName>
        <fullName evidence="6">LicD/FKTN/FKRP nucleotidyltransferase domain-containing protein</fullName>
    </recommendedName>
</protein>
<keyword evidence="8" id="KW-1185">Reference proteome</keyword>
<dbReference type="GO" id="GO:0016020">
    <property type="term" value="C:membrane"/>
    <property type="evidence" value="ECO:0007669"/>
    <property type="project" value="UniProtKB-SubCell"/>
</dbReference>
<evidence type="ECO:0000256" key="4">
    <source>
        <dbReference type="ARBA" id="ARBA00023136"/>
    </source>
</evidence>
<comment type="caution">
    <text evidence="7">The sequence shown here is derived from an EMBL/GenBank/DDBJ whole genome shotgun (WGS) entry which is preliminary data.</text>
</comment>
<dbReference type="InterPro" id="IPR009644">
    <property type="entry name" value="FKTN/MNN4/W02B3.4-1"/>
</dbReference>
<gene>
    <name evidence="7" type="ORF">HK103_006262</name>
</gene>
<dbReference type="PANTHER" id="PTHR15407:SF28">
    <property type="entry name" value="RIBITOL-5-PHOSPHATE TRANSFERASE FKTN"/>
    <property type="match status" value="1"/>
</dbReference>
<evidence type="ECO:0000256" key="2">
    <source>
        <dbReference type="ARBA" id="ARBA00022692"/>
    </source>
</evidence>
<feature type="domain" description="LicD/FKTN/FKRP nucleotidyltransferase" evidence="6">
    <location>
        <begin position="160"/>
        <end position="251"/>
    </location>
</feature>
<dbReference type="InterPro" id="IPR007074">
    <property type="entry name" value="LicD/FKTN/FKRP_NTP_transf"/>
</dbReference>
<name>A0AAD5UHZ3_9FUNG</name>
<comment type="subcellular location">
    <subcellularLocation>
        <location evidence="1">Membrane</location>
        <topology evidence="1">Single-pass membrane protein</topology>
    </subcellularLocation>
</comment>
<dbReference type="AlphaFoldDB" id="A0AAD5UHZ3"/>
<evidence type="ECO:0000313" key="7">
    <source>
        <dbReference type="EMBL" id="KAJ3255445.1"/>
    </source>
</evidence>
<keyword evidence="3" id="KW-1133">Transmembrane helix</keyword>
<keyword evidence="4" id="KW-0472">Membrane</keyword>
<feature type="chain" id="PRO_5042003483" description="LicD/FKTN/FKRP nucleotidyltransferase domain-containing protein" evidence="5">
    <location>
        <begin position="26"/>
        <end position="316"/>
    </location>
</feature>
<dbReference type="Pfam" id="PF04991">
    <property type="entry name" value="LicD"/>
    <property type="match status" value="1"/>
</dbReference>
<dbReference type="EMBL" id="JADGKB010000066">
    <property type="protein sequence ID" value="KAJ3255445.1"/>
    <property type="molecule type" value="Genomic_DNA"/>
</dbReference>
<evidence type="ECO:0000256" key="5">
    <source>
        <dbReference type="SAM" id="SignalP"/>
    </source>
</evidence>
<evidence type="ECO:0000259" key="6">
    <source>
        <dbReference type="Pfam" id="PF04991"/>
    </source>
</evidence>
<reference evidence="7" key="1">
    <citation type="submission" date="2020-05" db="EMBL/GenBank/DDBJ databases">
        <title>Phylogenomic resolution of chytrid fungi.</title>
        <authorList>
            <person name="Stajich J.E."/>
            <person name="Amses K."/>
            <person name="Simmons R."/>
            <person name="Seto K."/>
            <person name="Myers J."/>
            <person name="Bonds A."/>
            <person name="Quandt C.A."/>
            <person name="Barry K."/>
            <person name="Liu P."/>
            <person name="Grigoriev I."/>
            <person name="Longcore J.E."/>
            <person name="James T.Y."/>
        </authorList>
    </citation>
    <scope>NUCLEOTIDE SEQUENCE</scope>
    <source>
        <strain evidence="7">PLAUS21</strain>
    </source>
</reference>
<dbReference type="PANTHER" id="PTHR15407">
    <property type="entry name" value="FUKUTIN-RELATED"/>
    <property type="match status" value="1"/>
</dbReference>
<evidence type="ECO:0000313" key="8">
    <source>
        <dbReference type="Proteomes" id="UP001210925"/>
    </source>
</evidence>
<keyword evidence="5" id="KW-0732">Signal</keyword>
<organism evidence="7 8">
    <name type="scientific">Boothiomyces macroporosus</name>
    <dbReference type="NCBI Taxonomy" id="261099"/>
    <lineage>
        <taxon>Eukaryota</taxon>
        <taxon>Fungi</taxon>
        <taxon>Fungi incertae sedis</taxon>
        <taxon>Chytridiomycota</taxon>
        <taxon>Chytridiomycota incertae sedis</taxon>
        <taxon>Chytridiomycetes</taxon>
        <taxon>Rhizophydiales</taxon>
        <taxon>Terramycetaceae</taxon>
        <taxon>Boothiomyces</taxon>
    </lineage>
</organism>